<dbReference type="CDD" id="cd13962">
    <property type="entry name" value="PT_UbiA_UBIAD1"/>
    <property type="match status" value="1"/>
</dbReference>
<dbReference type="EC" id="2.5.1.74" evidence="9"/>
<protein>
    <submittedName>
        <fullName evidence="9">1,4-dihydroxy-2-naphthoate octaprenyltransferase</fullName>
        <ecNumber evidence="9">2.5.1.74</ecNumber>
    </submittedName>
</protein>
<dbReference type="GO" id="GO:0046428">
    <property type="term" value="F:1,4-dihydroxy-2-naphthoate polyprenyltransferase activity"/>
    <property type="evidence" value="ECO:0007669"/>
    <property type="project" value="UniProtKB-EC"/>
</dbReference>
<gene>
    <name evidence="9" type="primary">menA</name>
    <name evidence="9" type="ORF">H0A61_00075</name>
</gene>
<comment type="subcellular location">
    <subcellularLocation>
        <location evidence="1">Membrane</location>
        <topology evidence="1">Multi-pass membrane protein</topology>
    </subcellularLocation>
</comment>
<feature type="transmembrane region" description="Helical" evidence="8">
    <location>
        <begin position="269"/>
        <end position="297"/>
    </location>
</feature>
<feature type="transmembrane region" description="Helical" evidence="8">
    <location>
        <begin position="216"/>
        <end position="240"/>
    </location>
</feature>
<accession>A0A8A0RJN8</accession>
<dbReference type="KEGG" id="kme:H0A61_00075"/>
<dbReference type="NCBIfam" id="NF004752">
    <property type="entry name" value="PRK06080.1-4"/>
    <property type="match status" value="1"/>
</dbReference>
<keyword evidence="7 8" id="KW-0472">Membrane</keyword>
<keyword evidence="5 8" id="KW-0812">Transmembrane</keyword>
<evidence type="ECO:0000256" key="2">
    <source>
        <dbReference type="ARBA" id="ARBA00004863"/>
    </source>
</evidence>
<dbReference type="GO" id="GO:0009234">
    <property type="term" value="P:menaquinone biosynthetic process"/>
    <property type="evidence" value="ECO:0007669"/>
    <property type="project" value="UniProtKB-UniPathway"/>
</dbReference>
<evidence type="ECO:0000256" key="6">
    <source>
        <dbReference type="ARBA" id="ARBA00022989"/>
    </source>
</evidence>
<keyword evidence="4 9" id="KW-0808">Transferase</keyword>
<proteinExistence type="predicted"/>
<feature type="transmembrane region" description="Helical" evidence="8">
    <location>
        <begin position="66"/>
        <end position="89"/>
    </location>
</feature>
<feature type="transmembrane region" description="Helical" evidence="8">
    <location>
        <begin position="173"/>
        <end position="192"/>
    </location>
</feature>
<organism evidence="9 10">
    <name type="scientific">Koleobacter methoxysyntrophicus</name>
    <dbReference type="NCBI Taxonomy" id="2751313"/>
    <lineage>
        <taxon>Bacteria</taxon>
        <taxon>Bacillati</taxon>
        <taxon>Bacillota</taxon>
        <taxon>Clostridia</taxon>
        <taxon>Koleobacterales</taxon>
        <taxon>Koleobacteraceae</taxon>
        <taxon>Koleobacter</taxon>
    </lineage>
</organism>
<dbReference type="InterPro" id="IPR026046">
    <property type="entry name" value="UBIAD1"/>
</dbReference>
<feature type="transmembrane region" description="Helical" evidence="8">
    <location>
        <begin position="317"/>
        <end position="340"/>
    </location>
</feature>
<evidence type="ECO:0000256" key="4">
    <source>
        <dbReference type="ARBA" id="ARBA00022679"/>
    </source>
</evidence>
<keyword evidence="3" id="KW-0474">Menaquinone biosynthesis</keyword>
<comment type="pathway">
    <text evidence="2">Quinol/quinone metabolism; menaquinone biosynthesis.</text>
</comment>
<evidence type="ECO:0000313" key="10">
    <source>
        <dbReference type="Proteomes" id="UP000662904"/>
    </source>
</evidence>
<dbReference type="UniPathway" id="UPA00079"/>
<dbReference type="GO" id="GO:0016020">
    <property type="term" value="C:membrane"/>
    <property type="evidence" value="ECO:0007669"/>
    <property type="project" value="UniProtKB-SubCell"/>
</dbReference>
<feature type="transmembrane region" description="Helical" evidence="8">
    <location>
        <begin position="142"/>
        <end position="161"/>
    </location>
</feature>
<dbReference type="EMBL" id="CP059066">
    <property type="protein sequence ID" value="QSQ07759.1"/>
    <property type="molecule type" value="Genomic_DNA"/>
</dbReference>
<dbReference type="NCBIfam" id="NF009926">
    <property type="entry name" value="PRK13387.1"/>
    <property type="match status" value="1"/>
</dbReference>
<dbReference type="InterPro" id="IPR000537">
    <property type="entry name" value="UbiA_prenyltransferase"/>
</dbReference>
<dbReference type="PANTHER" id="PTHR13929">
    <property type="entry name" value="1,4-DIHYDROXY-2-NAPHTHOATE OCTAPRENYLTRANSFERASE"/>
    <property type="match status" value="1"/>
</dbReference>
<evidence type="ECO:0000256" key="8">
    <source>
        <dbReference type="SAM" id="Phobius"/>
    </source>
</evidence>
<dbReference type="Pfam" id="PF01040">
    <property type="entry name" value="UbiA"/>
    <property type="match status" value="1"/>
</dbReference>
<dbReference type="PANTHER" id="PTHR13929:SF0">
    <property type="entry name" value="UBIA PRENYLTRANSFERASE DOMAIN-CONTAINING PROTEIN 1"/>
    <property type="match status" value="1"/>
</dbReference>
<feature type="transmembrane region" description="Helical" evidence="8">
    <location>
        <begin position="43"/>
        <end position="60"/>
    </location>
</feature>
<evidence type="ECO:0000256" key="1">
    <source>
        <dbReference type="ARBA" id="ARBA00004141"/>
    </source>
</evidence>
<evidence type="ECO:0000256" key="3">
    <source>
        <dbReference type="ARBA" id="ARBA00022428"/>
    </source>
</evidence>
<keyword evidence="6 8" id="KW-1133">Transmembrane helix</keyword>
<dbReference type="AlphaFoldDB" id="A0A8A0RJN8"/>
<evidence type="ECO:0000256" key="5">
    <source>
        <dbReference type="ARBA" id="ARBA00022692"/>
    </source>
</evidence>
<evidence type="ECO:0000256" key="7">
    <source>
        <dbReference type="ARBA" id="ARBA00023136"/>
    </source>
</evidence>
<dbReference type="GO" id="GO:0042371">
    <property type="term" value="P:vitamin K biosynthetic process"/>
    <property type="evidence" value="ECO:0007669"/>
    <property type="project" value="TreeGrafter"/>
</dbReference>
<feature type="transmembrane region" description="Helical" evidence="8">
    <location>
        <begin position="118"/>
        <end position="136"/>
    </location>
</feature>
<dbReference type="PIRSF" id="PIRSF005355">
    <property type="entry name" value="UBIAD1"/>
    <property type="match status" value="1"/>
</dbReference>
<name>A0A8A0RJN8_9FIRM</name>
<sequence length="342" mass="39425">MKNFFNKNLERCFEIKVYWEFRRENFKLSIKSFLKLVEIQTKLASMIPFALGALYAYYHFNRFNFSNFIIMLISLLAIDMATTAINNYFDYKNARKTYGYNYESHNAIVRDNLKESTVIIVIITLLCIAVMFGILLFLNTNFIVLILGILSFSVGILYSFGPVPISRTPFGELFSGLFMGLIIVFLSVYIHVHDGNVLSLVYNNNILNISFNLTEILYVFLISIPTMNGIANIMLANNICDIQDDIENKRYTLPIYIGKKRALKLFVTLYYVIYADFVILYLLGILPVTLLLTIFTFIPVKKNIQVFLNEQSKKDTFIVSIKNFVLINMAYMFSIALSAISK</sequence>
<reference evidence="9" key="1">
    <citation type="submission" date="2020-07" db="EMBL/GenBank/DDBJ databases">
        <title>Koleobacter methoxysyntrophicus gen. nov., sp. nov., a novel anaerobic bacterium isolated from deep subsurface oil field and proposal of Koleobacterales ord. nov. in the phylum Firmicutes.</title>
        <authorList>
            <person name="Sakamoto S."/>
            <person name="Tamaki H."/>
        </authorList>
    </citation>
    <scope>NUCLEOTIDE SEQUENCE</scope>
    <source>
        <strain evidence="9">NRmbB1</strain>
    </source>
</reference>
<dbReference type="Proteomes" id="UP000662904">
    <property type="component" value="Chromosome"/>
</dbReference>
<evidence type="ECO:0000313" key="9">
    <source>
        <dbReference type="EMBL" id="QSQ07759.1"/>
    </source>
</evidence>
<keyword evidence="10" id="KW-1185">Reference proteome</keyword>
<dbReference type="InterPro" id="IPR044878">
    <property type="entry name" value="UbiA_sf"/>
</dbReference>
<dbReference type="Gene3D" id="1.10.357.140">
    <property type="entry name" value="UbiA prenyltransferase"/>
    <property type="match status" value="1"/>
</dbReference>